<comment type="cofactor">
    <cofactor evidence="1">
        <name>Mg(2+)</name>
        <dbReference type="ChEBI" id="CHEBI:18420"/>
    </cofactor>
    <text evidence="1">Binds 2 magnesium ions per subunit.</text>
</comment>
<dbReference type="InterPro" id="IPR005502">
    <property type="entry name" value="Ribosyl_crysJ1"/>
</dbReference>
<dbReference type="PANTHER" id="PTHR16222">
    <property type="entry name" value="ADP-RIBOSYLGLYCOHYDROLASE"/>
    <property type="match status" value="1"/>
</dbReference>
<sequence length="315" mass="33868">MPDVPSASICSLTLAEACGDAVGTTLEFRPPGSFAPLTDMVGGGPFGLQAGQWTDDTSMALCLATSLVERQGFDVRDQMKRYVRWRDEGYLSSTGYCFDIGGTVARALRRFDETGNPLAGSSDPRYAGNGSLMRLAPVPLCYARHPRAALEKAALSSRTTHATATAVDACRYMAGLIVGALEGASKEELLAPFYTPVPDPWEEQPLTPEIAEVAAGSFKVRQPPEIRGLGYVVKTLEAALWAFYHSTSFREGCLLVVNLGDDADSTGAVYGQLAGAFYGEEAIPAEWRAKLAKRELIESLADALYELAERILPES</sequence>
<comment type="caution">
    <text evidence="2">The sequence shown here is derived from an EMBL/GenBank/DDBJ whole genome shotgun (WGS) entry which is preliminary data.</text>
</comment>
<dbReference type="SUPFAM" id="SSF101478">
    <property type="entry name" value="ADP-ribosylglycohydrolase"/>
    <property type="match status" value="1"/>
</dbReference>
<feature type="binding site" evidence="1">
    <location>
        <position position="262"/>
    </location>
    <ligand>
        <name>Mg(2+)</name>
        <dbReference type="ChEBI" id="CHEBI:18420"/>
        <label>1</label>
    </ligand>
</feature>
<dbReference type="GO" id="GO:0016787">
    <property type="term" value="F:hydrolase activity"/>
    <property type="evidence" value="ECO:0007669"/>
    <property type="project" value="UniProtKB-KW"/>
</dbReference>
<feature type="binding site" evidence="1">
    <location>
        <position position="265"/>
    </location>
    <ligand>
        <name>Mg(2+)</name>
        <dbReference type="ChEBI" id="CHEBI:18420"/>
        <label>1</label>
    </ligand>
</feature>
<dbReference type="Gene3D" id="1.10.4080.10">
    <property type="entry name" value="ADP-ribosylation/Crystallin J1"/>
    <property type="match status" value="1"/>
</dbReference>
<dbReference type="GO" id="GO:0046872">
    <property type="term" value="F:metal ion binding"/>
    <property type="evidence" value="ECO:0007669"/>
    <property type="project" value="UniProtKB-KW"/>
</dbReference>
<keyword evidence="1" id="KW-0479">Metal-binding</keyword>
<dbReference type="EMBL" id="MCIF01000002">
    <property type="protein sequence ID" value="RAQ97865.1"/>
    <property type="molecule type" value="Genomic_DNA"/>
</dbReference>
<feature type="binding site" evidence="1">
    <location>
        <position position="56"/>
    </location>
    <ligand>
        <name>Mg(2+)</name>
        <dbReference type="ChEBI" id="CHEBI:18420"/>
        <label>1</label>
    </ligand>
</feature>
<evidence type="ECO:0000256" key="1">
    <source>
        <dbReference type="PIRSR" id="PIRSR605502-1"/>
    </source>
</evidence>
<evidence type="ECO:0000313" key="2">
    <source>
        <dbReference type="EMBL" id="RAQ97865.1"/>
    </source>
</evidence>
<feature type="binding site" evidence="1">
    <location>
        <position position="264"/>
    </location>
    <ligand>
        <name>Mg(2+)</name>
        <dbReference type="ChEBI" id="CHEBI:18420"/>
        <label>1</label>
    </ligand>
</feature>
<dbReference type="Pfam" id="PF03747">
    <property type="entry name" value="ADP_ribosyl_GH"/>
    <property type="match status" value="1"/>
</dbReference>
<feature type="binding site" evidence="1">
    <location>
        <position position="54"/>
    </location>
    <ligand>
        <name>Mg(2+)</name>
        <dbReference type="ChEBI" id="CHEBI:18420"/>
        <label>1</label>
    </ligand>
</feature>
<feature type="binding site" evidence="1">
    <location>
        <position position="55"/>
    </location>
    <ligand>
        <name>Mg(2+)</name>
        <dbReference type="ChEBI" id="CHEBI:18420"/>
        <label>1</label>
    </ligand>
</feature>
<evidence type="ECO:0000313" key="3">
    <source>
        <dbReference type="Proteomes" id="UP000248706"/>
    </source>
</evidence>
<dbReference type="Proteomes" id="UP000248706">
    <property type="component" value="Unassembled WGS sequence"/>
</dbReference>
<protein>
    <submittedName>
        <fullName evidence="2">ADP-ribosylglycohydrolase</fullName>
    </submittedName>
</protein>
<organism evidence="2 3">
    <name type="scientific">Thermogemmatispora tikiterensis</name>
    <dbReference type="NCBI Taxonomy" id="1825093"/>
    <lineage>
        <taxon>Bacteria</taxon>
        <taxon>Bacillati</taxon>
        <taxon>Chloroflexota</taxon>
        <taxon>Ktedonobacteria</taxon>
        <taxon>Thermogemmatisporales</taxon>
        <taxon>Thermogemmatisporaceae</taxon>
        <taxon>Thermogemmatispora</taxon>
    </lineage>
</organism>
<accession>A0A328VUV1</accession>
<gene>
    <name evidence="2" type="ORF">A4R35_20160</name>
</gene>
<keyword evidence="2" id="KW-0378">Hydrolase</keyword>
<dbReference type="AlphaFoldDB" id="A0A328VUV1"/>
<keyword evidence="1" id="KW-0460">Magnesium</keyword>
<proteinExistence type="predicted"/>
<dbReference type="PANTHER" id="PTHR16222:SF12">
    <property type="entry name" value="ADP-RIBOSYLGLYCOHYDROLASE-RELATED"/>
    <property type="match status" value="1"/>
</dbReference>
<keyword evidence="3" id="KW-1185">Reference proteome</keyword>
<dbReference type="InterPro" id="IPR036705">
    <property type="entry name" value="Ribosyl_crysJ1_sf"/>
</dbReference>
<dbReference type="InterPro" id="IPR050792">
    <property type="entry name" value="ADP-ribosylglycohydrolase"/>
</dbReference>
<name>A0A328VUV1_9CHLR</name>
<reference evidence="2 3" key="1">
    <citation type="submission" date="2016-08" db="EMBL/GenBank/DDBJ databases">
        <title>Analysis of Carbohydrate Active Enzymes in Thermogemmatispora T81 Reveals Carbohydrate Degradation Ability.</title>
        <authorList>
            <person name="Tomazini A."/>
            <person name="Lal S."/>
            <person name="Stott M."/>
            <person name="Henrissat B."/>
            <person name="Polikarpov I."/>
            <person name="Sparling R."/>
            <person name="Levin D.B."/>
        </authorList>
    </citation>
    <scope>NUCLEOTIDE SEQUENCE [LARGE SCALE GENOMIC DNA]</scope>
    <source>
        <strain evidence="2 3">T81</strain>
    </source>
</reference>